<keyword evidence="5" id="KW-0597">Phosphoprotein</keyword>
<keyword evidence="9 19" id="KW-0418">Kinase</keyword>
<keyword evidence="7 15" id="KW-0812">Transmembrane</keyword>
<dbReference type="Pfam" id="PF19312">
    <property type="entry name" value="NtrY_N"/>
    <property type="match status" value="1"/>
</dbReference>
<dbReference type="SUPFAM" id="SSF158472">
    <property type="entry name" value="HAMP domain-like"/>
    <property type="match status" value="1"/>
</dbReference>
<evidence type="ECO:0000256" key="6">
    <source>
        <dbReference type="ARBA" id="ARBA00022679"/>
    </source>
</evidence>
<accession>A0ABT8A3K3</accession>
<dbReference type="PRINTS" id="PR00344">
    <property type="entry name" value="BCTRLSENSOR"/>
</dbReference>
<evidence type="ECO:0000256" key="9">
    <source>
        <dbReference type="ARBA" id="ARBA00022777"/>
    </source>
</evidence>
<keyword evidence="6" id="KW-0808">Transferase</keyword>
<dbReference type="InterPro" id="IPR036097">
    <property type="entry name" value="HisK_dim/P_sf"/>
</dbReference>
<dbReference type="EC" id="2.7.13.3" evidence="3"/>
<keyword evidence="8" id="KW-0547">Nucleotide-binding</keyword>
<dbReference type="Pfam" id="PF02518">
    <property type="entry name" value="HATPase_c"/>
    <property type="match status" value="1"/>
</dbReference>
<evidence type="ECO:0000256" key="13">
    <source>
        <dbReference type="ARBA" id="ARBA00023136"/>
    </source>
</evidence>
<evidence type="ECO:0000256" key="14">
    <source>
        <dbReference type="SAM" id="MobiDB-lite"/>
    </source>
</evidence>
<dbReference type="InterPro" id="IPR045671">
    <property type="entry name" value="NtrY-like_N"/>
</dbReference>
<dbReference type="InterPro" id="IPR035965">
    <property type="entry name" value="PAS-like_dom_sf"/>
</dbReference>
<dbReference type="InterPro" id="IPR036890">
    <property type="entry name" value="HATPase_C_sf"/>
</dbReference>
<evidence type="ECO:0000256" key="7">
    <source>
        <dbReference type="ARBA" id="ARBA00022692"/>
    </source>
</evidence>
<dbReference type="SMART" id="SM00388">
    <property type="entry name" value="HisKA"/>
    <property type="match status" value="1"/>
</dbReference>
<proteinExistence type="predicted"/>
<dbReference type="Gene3D" id="6.10.340.10">
    <property type="match status" value="1"/>
</dbReference>
<evidence type="ECO:0000259" key="16">
    <source>
        <dbReference type="PROSITE" id="PS50109"/>
    </source>
</evidence>
<dbReference type="CDD" id="cd06225">
    <property type="entry name" value="HAMP"/>
    <property type="match status" value="1"/>
</dbReference>
<evidence type="ECO:0000256" key="3">
    <source>
        <dbReference type="ARBA" id="ARBA00012438"/>
    </source>
</evidence>
<dbReference type="PROSITE" id="PS50885">
    <property type="entry name" value="HAMP"/>
    <property type="match status" value="1"/>
</dbReference>
<evidence type="ECO:0000256" key="5">
    <source>
        <dbReference type="ARBA" id="ARBA00022553"/>
    </source>
</evidence>
<dbReference type="InterPro" id="IPR003661">
    <property type="entry name" value="HisK_dim/P_dom"/>
</dbReference>
<feature type="compositionally biased region" description="Basic and acidic residues" evidence="14">
    <location>
        <begin position="721"/>
        <end position="732"/>
    </location>
</feature>
<dbReference type="Pfam" id="PF00512">
    <property type="entry name" value="HisKA"/>
    <property type="match status" value="1"/>
</dbReference>
<evidence type="ECO:0000256" key="11">
    <source>
        <dbReference type="ARBA" id="ARBA00022989"/>
    </source>
</evidence>
<evidence type="ECO:0000259" key="17">
    <source>
        <dbReference type="PROSITE" id="PS50112"/>
    </source>
</evidence>
<comment type="caution">
    <text evidence="19">The sequence shown here is derived from an EMBL/GenBank/DDBJ whole genome shotgun (WGS) entry which is preliminary data.</text>
</comment>
<sequence>MTLGLAVGALLLGIATFSVLSDGSPFGPTRPGVIVGMVLVNLAVLLLLLASLAGRLVRVWAERRRGSAGSRLHVRLVLLFGVVAVVPAMLVAAFAALFFNLGIETWFSDRVRGTLEASLQASRGYLEEHRNTIRGDALAMAADLSRARVLLPDNGLAFARVLATHTALRNLTEAVVFDPATQQVIAHAGYTTSFTLDPPPEDAISTARLGEVAVLPADDRVRAVVALDFGEGWMLLIGRPLDTTVLMHQRSVEQAVAEYVELDQNRSGLQVTFVMIFAIAALLVLLAAVLIGLVLANQLARPIGRLIVAAERVRGGDLSTRVEEGAADEEVASLARAFNRMTNQLAAQRAELLQAYRQIDDRRRFTETVLAGVSAGVVGLETDGRINLPNRRASELLGLDLDAAIGQRLAEVVPEFAVLLDPGATPAAEGGRELPGGDHGHGDRTRTAEIRIGPPSNRRILLAQIGEERHGQERGATGSGEIAGFVLTFDDITELLGAQRKAAWADVARRIAHEIKNPLTPIQLSAERLKRRYLKQITNDPETFVACTDTIVRQVGDIGRMVDEFSAFARMPQPVIRPEDLSQVLREALVLQRDAHPAIRYTVELPAVVPVVPCDRRLLGQALTNLLMNAADAISMRAQAEDGGEGGGESEPGQAGSLGHIIVRIEPGEDAVALAIEDDGIGLPQGDERERLAEPYVTHKPKGTGLGLAIVKKIMEDHGGRLGLEDRPREAASGRGGARAVLTLPWRPGTDRLADRSNGTETGANDISPDFGPDGSMRRAHGA</sequence>
<dbReference type="GO" id="GO:0016301">
    <property type="term" value="F:kinase activity"/>
    <property type="evidence" value="ECO:0007669"/>
    <property type="project" value="UniProtKB-KW"/>
</dbReference>
<keyword evidence="13 15" id="KW-0472">Membrane</keyword>
<dbReference type="Gene3D" id="3.30.565.10">
    <property type="entry name" value="Histidine kinase-like ATPase, C-terminal domain"/>
    <property type="match status" value="1"/>
</dbReference>
<gene>
    <name evidence="19" type="ORF">QWZ14_07665</name>
</gene>
<dbReference type="SUPFAM" id="SSF55874">
    <property type="entry name" value="ATPase domain of HSP90 chaperone/DNA topoisomerase II/histidine kinase"/>
    <property type="match status" value="1"/>
</dbReference>
<dbReference type="PROSITE" id="PS50109">
    <property type="entry name" value="HIS_KIN"/>
    <property type="match status" value="1"/>
</dbReference>
<feature type="region of interest" description="Disordered" evidence="14">
    <location>
        <begin position="721"/>
        <end position="783"/>
    </location>
</feature>
<dbReference type="Gene3D" id="3.30.450.20">
    <property type="entry name" value="PAS domain"/>
    <property type="match status" value="1"/>
</dbReference>
<feature type="domain" description="Histidine kinase" evidence="16">
    <location>
        <begin position="510"/>
        <end position="748"/>
    </location>
</feature>
<evidence type="ECO:0000256" key="15">
    <source>
        <dbReference type="SAM" id="Phobius"/>
    </source>
</evidence>
<keyword evidence="10" id="KW-0067">ATP-binding</keyword>
<evidence type="ECO:0000313" key="20">
    <source>
        <dbReference type="Proteomes" id="UP001529369"/>
    </source>
</evidence>
<dbReference type="InterPro" id="IPR005467">
    <property type="entry name" value="His_kinase_dom"/>
</dbReference>
<comment type="subcellular location">
    <subcellularLocation>
        <location evidence="2">Cell membrane</location>
        <topology evidence="2">Multi-pass membrane protein</topology>
    </subcellularLocation>
</comment>
<dbReference type="PANTHER" id="PTHR43065:SF10">
    <property type="entry name" value="PEROXIDE STRESS-ACTIVATED HISTIDINE KINASE MAK3"/>
    <property type="match status" value="1"/>
</dbReference>
<keyword evidence="11 15" id="KW-1133">Transmembrane helix</keyword>
<dbReference type="Pfam" id="PF00672">
    <property type="entry name" value="HAMP"/>
    <property type="match status" value="1"/>
</dbReference>
<comment type="catalytic activity">
    <reaction evidence="1">
        <text>ATP + protein L-histidine = ADP + protein N-phospho-L-histidine.</text>
        <dbReference type="EC" id="2.7.13.3"/>
    </reaction>
</comment>
<evidence type="ECO:0000256" key="4">
    <source>
        <dbReference type="ARBA" id="ARBA00022475"/>
    </source>
</evidence>
<dbReference type="InterPro" id="IPR004358">
    <property type="entry name" value="Sig_transdc_His_kin-like_C"/>
</dbReference>
<evidence type="ECO:0000256" key="8">
    <source>
        <dbReference type="ARBA" id="ARBA00022741"/>
    </source>
</evidence>
<organism evidence="19 20">
    <name type="scientific">Paeniroseomonas aquatica</name>
    <dbReference type="NCBI Taxonomy" id="373043"/>
    <lineage>
        <taxon>Bacteria</taxon>
        <taxon>Pseudomonadati</taxon>
        <taxon>Pseudomonadota</taxon>
        <taxon>Alphaproteobacteria</taxon>
        <taxon>Acetobacterales</taxon>
        <taxon>Acetobacteraceae</taxon>
        <taxon>Paeniroseomonas</taxon>
    </lineage>
</organism>
<keyword evidence="20" id="KW-1185">Reference proteome</keyword>
<dbReference type="Gene3D" id="1.10.287.130">
    <property type="match status" value="1"/>
</dbReference>
<keyword evidence="4" id="KW-1003">Cell membrane</keyword>
<dbReference type="PIRSF" id="PIRSF037532">
    <property type="entry name" value="STHK_NtrY"/>
    <property type="match status" value="1"/>
</dbReference>
<evidence type="ECO:0000256" key="2">
    <source>
        <dbReference type="ARBA" id="ARBA00004651"/>
    </source>
</evidence>
<dbReference type="SMART" id="SM00304">
    <property type="entry name" value="HAMP"/>
    <property type="match status" value="1"/>
</dbReference>
<feature type="transmembrane region" description="Helical" evidence="15">
    <location>
        <begin position="33"/>
        <end position="53"/>
    </location>
</feature>
<dbReference type="InterPro" id="IPR003660">
    <property type="entry name" value="HAMP_dom"/>
</dbReference>
<evidence type="ECO:0000256" key="10">
    <source>
        <dbReference type="ARBA" id="ARBA00022840"/>
    </source>
</evidence>
<reference evidence="20" key="1">
    <citation type="journal article" date="2019" name="Int. J. Syst. Evol. Microbiol.">
        <title>The Global Catalogue of Microorganisms (GCM) 10K type strain sequencing project: providing services to taxonomists for standard genome sequencing and annotation.</title>
        <authorList>
            <consortium name="The Broad Institute Genomics Platform"/>
            <consortium name="The Broad Institute Genome Sequencing Center for Infectious Disease"/>
            <person name="Wu L."/>
            <person name="Ma J."/>
        </authorList>
    </citation>
    <scope>NUCLEOTIDE SEQUENCE [LARGE SCALE GENOMIC DNA]</scope>
    <source>
        <strain evidence="20">CECT 7131</strain>
    </source>
</reference>
<feature type="compositionally biased region" description="Basic and acidic residues" evidence="14">
    <location>
        <begin position="430"/>
        <end position="449"/>
    </location>
</feature>
<feature type="domain" description="PAS" evidence="17">
    <location>
        <begin position="362"/>
        <end position="413"/>
    </location>
</feature>
<evidence type="ECO:0000259" key="18">
    <source>
        <dbReference type="PROSITE" id="PS50885"/>
    </source>
</evidence>
<dbReference type="InterPro" id="IPR000014">
    <property type="entry name" value="PAS"/>
</dbReference>
<evidence type="ECO:0000313" key="19">
    <source>
        <dbReference type="EMBL" id="MDN3564243.1"/>
    </source>
</evidence>
<dbReference type="SMART" id="SM00387">
    <property type="entry name" value="HATPase_c"/>
    <property type="match status" value="1"/>
</dbReference>
<dbReference type="InterPro" id="IPR003594">
    <property type="entry name" value="HATPase_dom"/>
</dbReference>
<evidence type="ECO:0000256" key="1">
    <source>
        <dbReference type="ARBA" id="ARBA00000085"/>
    </source>
</evidence>
<dbReference type="CDD" id="cd00082">
    <property type="entry name" value="HisKA"/>
    <property type="match status" value="1"/>
</dbReference>
<dbReference type="SUPFAM" id="SSF55785">
    <property type="entry name" value="PYP-like sensor domain (PAS domain)"/>
    <property type="match status" value="1"/>
</dbReference>
<name>A0ABT8A3K3_9PROT</name>
<feature type="transmembrane region" description="Helical" evidence="15">
    <location>
        <begin position="74"/>
        <end position="99"/>
    </location>
</feature>
<dbReference type="PROSITE" id="PS50112">
    <property type="entry name" value="PAS"/>
    <property type="match status" value="1"/>
</dbReference>
<dbReference type="PANTHER" id="PTHR43065">
    <property type="entry name" value="SENSOR HISTIDINE KINASE"/>
    <property type="match status" value="1"/>
</dbReference>
<protein>
    <recommendedName>
        <fullName evidence="3">histidine kinase</fullName>
        <ecNumber evidence="3">2.7.13.3</ecNumber>
    </recommendedName>
</protein>
<dbReference type="SUPFAM" id="SSF47384">
    <property type="entry name" value="Homodimeric domain of signal transducing histidine kinase"/>
    <property type="match status" value="1"/>
</dbReference>
<feature type="region of interest" description="Disordered" evidence="14">
    <location>
        <begin position="427"/>
        <end position="449"/>
    </location>
</feature>
<dbReference type="RefSeq" id="WP_290316068.1">
    <property type="nucleotide sequence ID" value="NZ_JBHTFA010000001.1"/>
</dbReference>
<dbReference type="InterPro" id="IPR017232">
    <property type="entry name" value="NtrY"/>
</dbReference>
<feature type="domain" description="HAMP" evidence="18">
    <location>
        <begin position="297"/>
        <end position="350"/>
    </location>
</feature>
<dbReference type="Proteomes" id="UP001529369">
    <property type="component" value="Unassembled WGS sequence"/>
</dbReference>
<dbReference type="EMBL" id="JAUFPN010000069">
    <property type="protein sequence ID" value="MDN3564243.1"/>
    <property type="molecule type" value="Genomic_DNA"/>
</dbReference>
<evidence type="ECO:0000256" key="12">
    <source>
        <dbReference type="ARBA" id="ARBA00023012"/>
    </source>
</evidence>
<keyword evidence="12" id="KW-0902">Two-component regulatory system</keyword>
<feature type="transmembrane region" description="Helical" evidence="15">
    <location>
        <begin position="271"/>
        <end position="296"/>
    </location>
</feature>